<keyword evidence="1" id="KW-0482">Metalloprotease</keyword>
<dbReference type="GO" id="GO:0006508">
    <property type="term" value="P:proteolysis"/>
    <property type="evidence" value="ECO:0007669"/>
    <property type="project" value="UniProtKB-KW"/>
</dbReference>
<feature type="binding site" evidence="1">
    <location>
        <position position="164"/>
    </location>
    <ligand>
        <name>Zn(2+)</name>
        <dbReference type="ChEBI" id="CHEBI:29105"/>
        <note>catalytic</note>
    </ligand>
</feature>
<evidence type="ECO:0000256" key="1">
    <source>
        <dbReference type="PROSITE-ProRule" id="PRU01211"/>
    </source>
</evidence>
<feature type="chain" id="PRO_5002135813" description="Peptidase M12A domain-containing protein" evidence="2">
    <location>
        <begin position="21"/>
        <end position="578"/>
    </location>
</feature>
<dbReference type="PROSITE" id="PS51864">
    <property type="entry name" value="ASTACIN"/>
    <property type="match status" value="1"/>
</dbReference>
<keyword evidence="1" id="KW-0645">Protease</keyword>
<feature type="signal peptide" evidence="2">
    <location>
        <begin position="1"/>
        <end position="20"/>
    </location>
</feature>
<dbReference type="GO" id="GO:0004222">
    <property type="term" value="F:metalloendopeptidase activity"/>
    <property type="evidence" value="ECO:0007669"/>
    <property type="project" value="UniProtKB-UniRule"/>
</dbReference>
<evidence type="ECO:0000313" key="5">
    <source>
        <dbReference type="Proteomes" id="UP000031327"/>
    </source>
</evidence>
<dbReference type="RefSeq" id="WP_039610024.1">
    <property type="nucleotide sequence ID" value="NZ_JWIC01000006.1"/>
</dbReference>
<keyword evidence="1" id="KW-0378">Hydrolase</keyword>
<feature type="binding site" evidence="1">
    <location>
        <position position="174"/>
    </location>
    <ligand>
        <name>Zn(2+)</name>
        <dbReference type="ChEBI" id="CHEBI:29105"/>
        <note>catalytic</note>
    </ligand>
</feature>
<feature type="active site" evidence="1">
    <location>
        <position position="165"/>
    </location>
</feature>
<dbReference type="Pfam" id="PF01400">
    <property type="entry name" value="Astacin"/>
    <property type="match status" value="1"/>
</dbReference>
<dbReference type="PANTHER" id="PTHR10127">
    <property type="entry name" value="DISCOIDIN, CUB, EGF, LAMININ , AND ZINC METALLOPROTEASE DOMAIN CONTAINING"/>
    <property type="match status" value="1"/>
</dbReference>
<comment type="caution">
    <text evidence="1">Lacks conserved residue(s) required for the propagation of feature annotation.</text>
</comment>
<dbReference type="InterPro" id="IPR001506">
    <property type="entry name" value="Peptidase_M12A"/>
</dbReference>
<dbReference type="Gene3D" id="2.60.40.10">
    <property type="entry name" value="Immunoglobulins"/>
    <property type="match status" value="1"/>
</dbReference>
<dbReference type="SUPFAM" id="SSF55486">
    <property type="entry name" value="Metalloproteases ('zincins'), catalytic domain"/>
    <property type="match status" value="1"/>
</dbReference>
<feature type="domain" description="Peptidase M12A" evidence="3">
    <location>
        <begin position="59"/>
        <end position="279"/>
    </location>
</feature>
<organism evidence="4 5">
    <name type="scientific">Pseudoalteromonas luteoviolacea</name>
    <dbReference type="NCBI Taxonomy" id="43657"/>
    <lineage>
        <taxon>Bacteria</taxon>
        <taxon>Pseudomonadati</taxon>
        <taxon>Pseudomonadota</taxon>
        <taxon>Gammaproteobacteria</taxon>
        <taxon>Alteromonadales</taxon>
        <taxon>Pseudoalteromonadaceae</taxon>
        <taxon>Pseudoalteromonas</taxon>
    </lineage>
</organism>
<dbReference type="Gene3D" id="3.40.390.10">
    <property type="entry name" value="Collagenase (Catalytic Domain)"/>
    <property type="match status" value="1"/>
</dbReference>
<dbReference type="Proteomes" id="UP000031327">
    <property type="component" value="Unassembled WGS sequence"/>
</dbReference>
<name>A0A0C1MIZ9_9GAMM</name>
<evidence type="ECO:0000313" key="4">
    <source>
        <dbReference type="EMBL" id="KID56964.1"/>
    </source>
</evidence>
<dbReference type="EMBL" id="JWIC01000006">
    <property type="protein sequence ID" value="KID56964.1"/>
    <property type="molecule type" value="Genomic_DNA"/>
</dbReference>
<feature type="binding site" evidence="1">
    <location>
        <position position="168"/>
    </location>
    <ligand>
        <name>Zn(2+)</name>
        <dbReference type="ChEBI" id="CHEBI:29105"/>
        <note>catalytic</note>
    </ligand>
</feature>
<dbReference type="OrthoDB" id="5903218at2"/>
<keyword evidence="2" id="KW-0732">Signal</keyword>
<sequence>MKKRTLLLLGFLNVPVFTNATISSQNEHQPIDHNFNAQTEYYVEGDMVFDESARHTNLRTIKTSGLDSAIAWPSGTVPFQLVNIVNGSQHEKNILKAMENLERASGVNFIRKTPSHTNYLAIYGNAYNAEAEKYRVCHAQVGYGNGGVRKTWIPSYCGISTATHELMHILGFRHEHQRTDRDYHQRDGHYYSMTVNEEFIPCGVQGAYSTSIYVSRTLPYDHESIMHYRNYSRTGCETGEVGKTFTYKSISTGEAFEDTGNTRLSQGDLRSLRQVYARNRSQTPTILGPDHTEKASLRYSVVWYQVHDYPDYFRVNETSEEFIDINQNGQLDAGEFNTYRIDADAYWKDAFEIYFGDSETEKRNGYRYRYTVQACWNNAMCSNESRAKTYSVLQKAQEPDLFIDDSTPGDKEFYLRWNKQIQVQYVKISRNGVSLGDHEGESLKQNLSTGTYQYEVEACNERGCSEPVTLTHHHIIAEGNKPTESPYIESLAFTEYLGDAEFEFRKVARATEYRFQVSGQAINYTGSVFYSYSEHGGGYARFYTRSVPQGTYQVTITPCNSNGCGPKATKVVYVELDT</sequence>
<dbReference type="InterPro" id="IPR018247">
    <property type="entry name" value="EF_Hand_1_Ca_BS"/>
</dbReference>
<comment type="cofactor">
    <cofactor evidence="1">
        <name>Zn(2+)</name>
        <dbReference type="ChEBI" id="CHEBI:29105"/>
    </cofactor>
    <text evidence="1">Binds 1 zinc ion per subunit.</text>
</comment>
<reference evidence="4 5" key="1">
    <citation type="submission" date="2014-12" db="EMBL/GenBank/DDBJ databases">
        <title>Draft Genome Sequence of Pseudoalteromonas luteoviolacea HI1.</title>
        <authorList>
            <person name="Asahina A.Y."/>
            <person name="Hadfield M.G."/>
        </authorList>
    </citation>
    <scope>NUCLEOTIDE SEQUENCE [LARGE SCALE GENOMIC DNA]</scope>
    <source>
        <strain evidence="4 5">HI1</strain>
    </source>
</reference>
<gene>
    <name evidence="4" type="ORF">JF50_13880</name>
</gene>
<proteinExistence type="predicted"/>
<evidence type="ECO:0000256" key="2">
    <source>
        <dbReference type="SAM" id="SignalP"/>
    </source>
</evidence>
<dbReference type="InterPro" id="IPR006026">
    <property type="entry name" value="Peptidase_Metallo"/>
</dbReference>
<dbReference type="InterPro" id="IPR024079">
    <property type="entry name" value="MetalloPept_cat_dom_sf"/>
</dbReference>
<dbReference type="AlphaFoldDB" id="A0A0C1MIZ9"/>
<evidence type="ECO:0000259" key="3">
    <source>
        <dbReference type="PROSITE" id="PS51864"/>
    </source>
</evidence>
<keyword evidence="1" id="KW-0862">Zinc</keyword>
<dbReference type="InterPro" id="IPR013783">
    <property type="entry name" value="Ig-like_fold"/>
</dbReference>
<accession>A0A0C1MIZ9</accession>
<dbReference type="SMART" id="SM00235">
    <property type="entry name" value="ZnMc"/>
    <property type="match status" value="1"/>
</dbReference>
<dbReference type="GO" id="GO:0008270">
    <property type="term" value="F:zinc ion binding"/>
    <property type="evidence" value="ECO:0007669"/>
    <property type="project" value="UniProtKB-UniRule"/>
</dbReference>
<dbReference type="PANTHER" id="PTHR10127:SF850">
    <property type="entry name" value="METALLOENDOPEPTIDASE"/>
    <property type="match status" value="1"/>
</dbReference>
<dbReference type="PROSITE" id="PS00018">
    <property type="entry name" value="EF_HAND_1"/>
    <property type="match status" value="1"/>
</dbReference>
<protein>
    <recommendedName>
        <fullName evidence="3">Peptidase M12A domain-containing protein</fullName>
    </recommendedName>
</protein>
<keyword evidence="1" id="KW-0479">Metal-binding</keyword>
<dbReference type="PRINTS" id="PR00480">
    <property type="entry name" value="ASTACIN"/>
</dbReference>
<comment type="caution">
    <text evidence="4">The sequence shown here is derived from an EMBL/GenBank/DDBJ whole genome shotgun (WGS) entry which is preliminary data.</text>
</comment>